<evidence type="ECO:0000313" key="5">
    <source>
        <dbReference type="Proteomes" id="UP000269352"/>
    </source>
</evidence>
<dbReference type="GO" id="GO:0071978">
    <property type="term" value="P:bacterial-type flagellum-dependent swarming motility"/>
    <property type="evidence" value="ECO:0007669"/>
    <property type="project" value="TreeGrafter"/>
</dbReference>
<dbReference type="GO" id="GO:0009425">
    <property type="term" value="C:bacterial-type flagellum basal body"/>
    <property type="evidence" value="ECO:0007669"/>
    <property type="project" value="UniProtKB-SubCell"/>
</dbReference>
<keyword evidence="4" id="KW-0966">Cell projection</keyword>
<dbReference type="InterPro" id="IPR053967">
    <property type="entry name" value="LlgE_F_G-like_D1"/>
</dbReference>
<keyword evidence="5" id="KW-1185">Reference proteome</keyword>
<keyword evidence="2" id="KW-0975">Bacterial flagellum</keyword>
<comment type="similarity">
    <text evidence="1 2">Belongs to the flagella basal body rod proteins family.</text>
</comment>
<keyword evidence="4" id="KW-0969">Cilium</keyword>
<organism evidence="4 5">
    <name type="scientific">Termititenax aidoneus</name>
    <dbReference type="NCBI Taxonomy" id="2218524"/>
    <lineage>
        <taxon>Bacteria</taxon>
        <taxon>Bacillati</taxon>
        <taxon>Candidatus Margulisiibacteriota</taxon>
        <taxon>Candidatus Termititenacia</taxon>
        <taxon>Candidatus Termititenacales</taxon>
        <taxon>Candidatus Termititenacaceae</taxon>
        <taxon>Candidatus Termititenax</taxon>
    </lineage>
</organism>
<comment type="subcellular location">
    <subcellularLocation>
        <location evidence="2">Bacterial flagellum basal body</location>
    </subcellularLocation>
</comment>
<dbReference type="PANTHER" id="PTHR30435:SF19">
    <property type="entry name" value="FLAGELLAR BASAL-BODY ROD PROTEIN FLGG"/>
    <property type="match status" value="1"/>
</dbReference>
<keyword evidence="4" id="KW-0282">Flagellum</keyword>
<feature type="domain" description="Flagellar hook protein FlgE/F/G-like D1" evidence="3">
    <location>
        <begin position="99"/>
        <end position="143"/>
    </location>
</feature>
<evidence type="ECO:0000313" key="4">
    <source>
        <dbReference type="EMBL" id="GBR72598.1"/>
    </source>
</evidence>
<dbReference type="PANTHER" id="PTHR30435">
    <property type="entry name" value="FLAGELLAR PROTEIN"/>
    <property type="match status" value="1"/>
</dbReference>
<dbReference type="Pfam" id="PF22692">
    <property type="entry name" value="LlgE_F_G_D1"/>
    <property type="match status" value="1"/>
</dbReference>
<dbReference type="Proteomes" id="UP000269352">
    <property type="component" value="Unassembled WGS sequence"/>
</dbReference>
<evidence type="ECO:0000256" key="1">
    <source>
        <dbReference type="ARBA" id="ARBA00009677"/>
    </source>
</evidence>
<gene>
    <name evidence="4" type="primary">flgG</name>
    <name evidence="4" type="ORF">NO1_0105</name>
</gene>
<evidence type="ECO:0000256" key="2">
    <source>
        <dbReference type="RuleBase" id="RU362116"/>
    </source>
</evidence>
<dbReference type="NCBIfam" id="TIGR03506">
    <property type="entry name" value="FlgEFG_subfam"/>
    <property type="match status" value="1"/>
</dbReference>
<dbReference type="InterPro" id="IPR020013">
    <property type="entry name" value="Flagellar_FlgE/F/G"/>
</dbReference>
<proteinExistence type="inferred from homology"/>
<protein>
    <submittedName>
        <fullName evidence="4">Flagellar basal body rod protein FlgG</fullName>
    </submittedName>
</protein>
<dbReference type="AlphaFoldDB" id="A0A388TA98"/>
<reference evidence="4 5" key="1">
    <citation type="journal article" date="2019" name="ISME J.">
        <title>Genome analyses of uncultured TG2/ZB3 bacteria in 'Margulisbacteria' specifically attached to ectosymbiotic spirochetes of protists in the termite gut.</title>
        <authorList>
            <person name="Utami Y.D."/>
            <person name="Kuwahara H."/>
            <person name="Igai K."/>
            <person name="Murakami T."/>
            <person name="Sugaya K."/>
            <person name="Morikawa T."/>
            <person name="Nagura Y."/>
            <person name="Yuki M."/>
            <person name="Deevong P."/>
            <person name="Inoue T."/>
            <person name="Kihara K."/>
            <person name="Lo N."/>
            <person name="Yamada A."/>
            <person name="Ohkuma M."/>
            <person name="Hongoh Y."/>
        </authorList>
    </citation>
    <scope>NUCLEOTIDE SEQUENCE [LARGE SCALE GENOMIC DNA]</scope>
    <source>
        <strain evidence="4">NkOx7-01</strain>
    </source>
</reference>
<dbReference type="SUPFAM" id="SSF117143">
    <property type="entry name" value="Flagellar hook protein flgE"/>
    <property type="match status" value="1"/>
</dbReference>
<dbReference type="EMBL" id="BGZN01000001">
    <property type="protein sequence ID" value="GBR72598.1"/>
    <property type="molecule type" value="Genomic_DNA"/>
</dbReference>
<evidence type="ECO:0000259" key="3">
    <source>
        <dbReference type="Pfam" id="PF22692"/>
    </source>
</evidence>
<sequence length="274" mass="28524">MDTVGLLDIIRRSKNAMSAFSQSLRISTNNSANMATTGYKALKQSFKTVFNDVVNEGFQGTGLTGELNPIQFGSGVTLGSISLDFAQGALGEGGALDCAVSGRGLFMVSPDGGSTIYYTRNGSFHVDTTGRYIVDGSGNMLMGDGGPLTASEATDLGWGPNGVLLSNYSLYKAGQEEAAQIGQITLADFTNVEGLTQYDGSLLKESVVSGTMTTGVPGDGSFGTVEAQSLEKSNVFYTGETIDAIEVQRAMSAVLSAIKIASDQISQVINKLLG</sequence>
<comment type="caution">
    <text evidence="4">The sequence shown here is derived from an EMBL/GenBank/DDBJ whole genome shotgun (WGS) entry which is preliminary data.</text>
</comment>
<accession>A0A388TA98</accession>
<dbReference type="InterPro" id="IPR037925">
    <property type="entry name" value="FlgE/F/G-like"/>
</dbReference>
<name>A0A388TA98_TERA1</name>